<dbReference type="GO" id="GO:0000160">
    <property type="term" value="P:phosphorelay signal transduction system"/>
    <property type="evidence" value="ECO:0007669"/>
    <property type="project" value="InterPro"/>
</dbReference>
<name>A0A1Y0E8N4_9RHOB</name>
<dbReference type="STRING" id="1122181.GCA_000382265_02883"/>
<dbReference type="PANTHER" id="PTHR44591:SF25">
    <property type="entry name" value="CHEMOTAXIS TWO-COMPONENT RESPONSE REGULATOR"/>
    <property type="match status" value="1"/>
</dbReference>
<evidence type="ECO:0000313" key="5">
    <source>
        <dbReference type="Proteomes" id="UP000195273"/>
    </source>
</evidence>
<evidence type="ECO:0000256" key="1">
    <source>
        <dbReference type="ARBA" id="ARBA00022553"/>
    </source>
</evidence>
<dbReference type="InterPro" id="IPR011006">
    <property type="entry name" value="CheY-like_superfamily"/>
</dbReference>
<dbReference type="OrthoDB" id="9800897at2"/>
<dbReference type="AlphaFoldDB" id="A0A1Y0E8N4"/>
<evidence type="ECO:0000313" key="4">
    <source>
        <dbReference type="EMBL" id="ART99867.1"/>
    </source>
</evidence>
<dbReference type="Pfam" id="PF00072">
    <property type="entry name" value="Response_reg"/>
    <property type="match status" value="1"/>
</dbReference>
<gene>
    <name evidence="4" type="primary">glnG</name>
    <name evidence="4" type="ORF">LOKVESSMR4R_00530</name>
</gene>
<dbReference type="Proteomes" id="UP000195273">
    <property type="component" value="Chromosome"/>
</dbReference>
<protein>
    <submittedName>
        <fullName evidence="4">Nitrogen regulation protein NR(I)</fullName>
    </submittedName>
</protein>
<proteinExistence type="predicted"/>
<dbReference type="SMART" id="SM00448">
    <property type="entry name" value="REC"/>
    <property type="match status" value="1"/>
</dbReference>
<dbReference type="InterPro" id="IPR001789">
    <property type="entry name" value="Sig_transdc_resp-reg_receiver"/>
</dbReference>
<evidence type="ECO:0000256" key="2">
    <source>
        <dbReference type="PROSITE-ProRule" id="PRU00169"/>
    </source>
</evidence>
<sequence length="123" mass="13220">MTKRILAIDDSRTIRSLLTQTLQNAGFEVSTAVDGVDGIEKFQHEDADLVITDVNMPNKDGFGVIADIRGGTRNRTVPVLVLTTESGAALKERARQAGATGWIVKPFDDEALVAVIRRLTGAA</sequence>
<dbReference type="InterPro" id="IPR050595">
    <property type="entry name" value="Bact_response_regulator"/>
</dbReference>
<keyword evidence="1 2" id="KW-0597">Phosphoprotein</keyword>
<dbReference type="RefSeq" id="WP_087206177.1">
    <property type="nucleotide sequence ID" value="NZ_CP021431.1"/>
</dbReference>
<dbReference type="PROSITE" id="PS50110">
    <property type="entry name" value="RESPONSE_REGULATORY"/>
    <property type="match status" value="1"/>
</dbReference>
<feature type="domain" description="Response regulatory" evidence="3">
    <location>
        <begin position="4"/>
        <end position="120"/>
    </location>
</feature>
<dbReference type="KEGG" id="lvs:LOKVESSMR4R_00530"/>
<feature type="modified residue" description="4-aspartylphosphate" evidence="2">
    <location>
        <position position="53"/>
    </location>
</feature>
<accession>A0A1Y0E8N4</accession>
<organism evidence="4 5">
    <name type="scientific">Yoonia vestfoldensis</name>
    <dbReference type="NCBI Taxonomy" id="245188"/>
    <lineage>
        <taxon>Bacteria</taxon>
        <taxon>Pseudomonadati</taxon>
        <taxon>Pseudomonadota</taxon>
        <taxon>Alphaproteobacteria</taxon>
        <taxon>Rhodobacterales</taxon>
        <taxon>Paracoccaceae</taxon>
        <taxon>Yoonia</taxon>
    </lineage>
</organism>
<reference evidence="4 5" key="1">
    <citation type="submission" date="2017-05" db="EMBL/GenBank/DDBJ databases">
        <title>Genome Sequence of Loktanella vestfoldensis Strain SMR4r Isolated from a Culture of the Diatom Skeletonema marinoi.</title>
        <authorList>
            <person name="Topel M."/>
            <person name="Pinder M.I.M."/>
            <person name="Johansson O.N."/>
            <person name="Kourtchenko O."/>
            <person name="Godhe A."/>
            <person name="Clarke A.K."/>
        </authorList>
    </citation>
    <scope>NUCLEOTIDE SEQUENCE [LARGE SCALE GENOMIC DNA]</scope>
    <source>
        <strain evidence="4 5">SMR4r</strain>
    </source>
</reference>
<dbReference type="PANTHER" id="PTHR44591">
    <property type="entry name" value="STRESS RESPONSE REGULATOR PROTEIN 1"/>
    <property type="match status" value="1"/>
</dbReference>
<dbReference type="Gene3D" id="3.40.50.2300">
    <property type="match status" value="1"/>
</dbReference>
<keyword evidence="5" id="KW-1185">Reference proteome</keyword>
<dbReference type="EMBL" id="CP021431">
    <property type="protein sequence ID" value="ART99867.1"/>
    <property type="molecule type" value="Genomic_DNA"/>
</dbReference>
<evidence type="ECO:0000259" key="3">
    <source>
        <dbReference type="PROSITE" id="PS50110"/>
    </source>
</evidence>
<dbReference type="SUPFAM" id="SSF52172">
    <property type="entry name" value="CheY-like"/>
    <property type="match status" value="1"/>
</dbReference>